<accession>A0A1G9VTY7</accession>
<proteinExistence type="predicted"/>
<dbReference type="RefSeq" id="WP_093782465.1">
    <property type="nucleotide sequence ID" value="NZ_FNIE01000001.1"/>
</dbReference>
<sequence length="143" mass="14010">MYSSLARHRVAAAVAGLLIAGSGALAATPALAAAPGPGAGAGSATAAPAGGSSTATPAAGQSAQAAAEPKGKVVSRLPLSIRAQATSNSKYLGSLQPGAVVALHCKVTGQNVDGNNRWYRLGAGRTGYVAARYVQNLATVPWC</sequence>
<evidence type="ECO:0000256" key="1">
    <source>
        <dbReference type="SAM" id="MobiDB-lite"/>
    </source>
</evidence>
<feature type="compositionally biased region" description="Low complexity" evidence="1">
    <location>
        <begin position="42"/>
        <end position="67"/>
    </location>
</feature>
<keyword evidence="5" id="KW-1185">Reference proteome</keyword>
<dbReference type="EMBL" id="FNIE01000001">
    <property type="protein sequence ID" value="SDM75719.1"/>
    <property type="molecule type" value="Genomic_DNA"/>
</dbReference>
<feature type="signal peptide" evidence="2">
    <location>
        <begin position="1"/>
        <end position="26"/>
    </location>
</feature>
<protein>
    <submittedName>
        <fullName evidence="4">SH3 domain-containing protein</fullName>
    </submittedName>
</protein>
<feature type="domain" description="SH3b" evidence="3">
    <location>
        <begin position="79"/>
        <end position="135"/>
    </location>
</feature>
<evidence type="ECO:0000313" key="4">
    <source>
        <dbReference type="EMBL" id="SDM75719.1"/>
    </source>
</evidence>
<dbReference type="Proteomes" id="UP000199341">
    <property type="component" value="Unassembled WGS sequence"/>
</dbReference>
<dbReference type="InterPro" id="IPR003646">
    <property type="entry name" value="SH3-like_bac-type"/>
</dbReference>
<evidence type="ECO:0000259" key="3">
    <source>
        <dbReference type="Pfam" id="PF08239"/>
    </source>
</evidence>
<dbReference type="STRING" id="310781.SAMN05216259_101406"/>
<feature type="region of interest" description="Disordered" evidence="1">
    <location>
        <begin position="42"/>
        <end position="72"/>
    </location>
</feature>
<evidence type="ECO:0000256" key="2">
    <source>
        <dbReference type="SAM" id="SignalP"/>
    </source>
</evidence>
<dbReference type="Gene3D" id="2.30.30.40">
    <property type="entry name" value="SH3 Domains"/>
    <property type="match status" value="1"/>
</dbReference>
<dbReference type="OrthoDB" id="3482365at2"/>
<gene>
    <name evidence="4" type="ORF">SAMN05216259_101406</name>
</gene>
<keyword evidence="2" id="KW-0732">Signal</keyword>
<dbReference type="AlphaFoldDB" id="A0A1G9VTY7"/>
<feature type="chain" id="PRO_5039390123" evidence="2">
    <location>
        <begin position="27"/>
        <end position="143"/>
    </location>
</feature>
<evidence type="ECO:0000313" key="5">
    <source>
        <dbReference type="Proteomes" id="UP000199341"/>
    </source>
</evidence>
<dbReference type="Pfam" id="PF08239">
    <property type="entry name" value="SH3_3"/>
    <property type="match status" value="1"/>
</dbReference>
<reference evidence="5" key="1">
    <citation type="submission" date="2016-10" db="EMBL/GenBank/DDBJ databases">
        <authorList>
            <person name="Varghese N."/>
            <person name="Submissions S."/>
        </authorList>
    </citation>
    <scope>NUCLEOTIDE SEQUENCE [LARGE SCALE GENOMIC DNA]</scope>
    <source>
        <strain evidence="5">CGMCC 4.2022</strain>
    </source>
</reference>
<name>A0A1G9VTY7_9ACTN</name>
<organism evidence="4 5">
    <name type="scientific">Actinacidiphila guanduensis</name>
    <dbReference type="NCBI Taxonomy" id="310781"/>
    <lineage>
        <taxon>Bacteria</taxon>
        <taxon>Bacillati</taxon>
        <taxon>Actinomycetota</taxon>
        <taxon>Actinomycetes</taxon>
        <taxon>Kitasatosporales</taxon>
        <taxon>Streptomycetaceae</taxon>
        <taxon>Actinacidiphila</taxon>
    </lineage>
</organism>